<reference evidence="3" key="1">
    <citation type="submission" date="2016-03" db="EMBL/GenBank/DDBJ databases">
        <authorList>
            <person name="Ploux O."/>
        </authorList>
    </citation>
    <scope>NUCLEOTIDE SEQUENCE [LARGE SCALE GENOMIC DNA]</scope>
</reference>
<dbReference type="OrthoDB" id="19153at10239"/>
<dbReference type="EMBL" id="KU963246">
    <property type="protein sequence ID" value="AMS02461.1"/>
    <property type="molecule type" value="Genomic_DNA"/>
</dbReference>
<accession>A0A142K8M8</accession>
<dbReference type="RefSeq" id="YP_009303055.1">
    <property type="nucleotide sequence ID" value="NC_031251.1"/>
</dbReference>
<organism evidence="2 3">
    <name type="scientific">Gordonia phage SoilAssassin</name>
    <dbReference type="NCBI Taxonomy" id="1821562"/>
    <lineage>
        <taxon>Viruses</taxon>
        <taxon>Duplodnaviria</taxon>
        <taxon>Heunggongvirae</taxon>
        <taxon>Uroviricota</taxon>
        <taxon>Caudoviricetes</taxon>
        <taxon>Attisvirus</taxon>
        <taxon>Attisvirus attis</taxon>
    </lineage>
</organism>
<evidence type="ECO:0000313" key="2">
    <source>
        <dbReference type="EMBL" id="AMS02461.1"/>
    </source>
</evidence>
<evidence type="ECO:0000259" key="1">
    <source>
        <dbReference type="Pfam" id="PF14216"/>
    </source>
</evidence>
<protein>
    <recommendedName>
        <fullName evidence="1">DUF4326 domain-containing protein</fullName>
    </recommendedName>
</protein>
<gene>
    <name evidence="2" type="primary">60</name>
    <name evidence="2" type="ORF">SEA_SOILASSASSIN_60</name>
</gene>
<dbReference type="Proteomes" id="UP000207764">
    <property type="component" value="Segment"/>
</dbReference>
<name>A0A142K8M8_9CAUD</name>
<sequence>MPQRIQCTTDGSPIEGVYVGPDSEWACPITFSDVGGQYPSLTIPQIARMIARDFEVLARRGRLAFPNWRFLGGERGPVEFTYPSVERIRSELAGHDLVCWCEPEIACHADVLLELANGGAP</sequence>
<dbReference type="Pfam" id="PF14216">
    <property type="entry name" value="DUF4326"/>
    <property type="match status" value="1"/>
</dbReference>
<feature type="domain" description="DUF4326" evidence="1">
    <location>
        <begin position="15"/>
        <end position="114"/>
    </location>
</feature>
<dbReference type="KEGG" id="vg:29124515"/>
<dbReference type="InterPro" id="IPR025475">
    <property type="entry name" value="DUF4326"/>
</dbReference>
<dbReference type="GeneID" id="29124515"/>
<proteinExistence type="predicted"/>
<evidence type="ECO:0000313" key="3">
    <source>
        <dbReference type="Proteomes" id="UP000207764"/>
    </source>
</evidence>